<dbReference type="PANTHER" id="PTHR47691">
    <property type="entry name" value="REGULATOR-RELATED"/>
    <property type="match status" value="1"/>
</dbReference>
<protein>
    <submittedName>
        <fullName evidence="2">LuxR C-terminal-related transcriptional regulator</fullName>
    </submittedName>
</protein>
<dbReference type="InterPro" id="IPR049945">
    <property type="entry name" value="AAA_22"/>
</dbReference>
<dbReference type="RefSeq" id="WP_220166928.1">
    <property type="nucleotide sequence ID" value="NZ_JAIBOA010000008.1"/>
</dbReference>
<dbReference type="SMART" id="SM00421">
    <property type="entry name" value="HTH_LUXR"/>
    <property type="match status" value="1"/>
</dbReference>
<gene>
    <name evidence="2" type="ORF">K1Y72_15110</name>
</gene>
<dbReference type="SUPFAM" id="SSF52540">
    <property type="entry name" value="P-loop containing nucleoside triphosphate hydrolases"/>
    <property type="match status" value="1"/>
</dbReference>
<dbReference type="PANTHER" id="PTHR47691:SF3">
    <property type="entry name" value="HTH-TYPE TRANSCRIPTIONAL REGULATOR RV0890C-RELATED"/>
    <property type="match status" value="1"/>
</dbReference>
<dbReference type="SUPFAM" id="SSF46894">
    <property type="entry name" value="C-terminal effector domain of the bipartite response regulators"/>
    <property type="match status" value="1"/>
</dbReference>
<reference evidence="2 3" key="1">
    <citation type="submission" date="2021-07" db="EMBL/GenBank/DDBJ databases">
        <title>Actinomadura sp. PM05-2 isolated from lichen.</title>
        <authorList>
            <person name="Somphong A."/>
            <person name="Phongsopitanun W."/>
            <person name="Tanasupawat S."/>
            <person name="Peongsungnone V."/>
        </authorList>
    </citation>
    <scope>NUCLEOTIDE SEQUENCE [LARGE SCALE GENOMIC DNA]</scope>
    <source>
        <strain evidence="2 3">PM05-2</strain>
    </source>
</reference>
<dbReference type="InterPro" id="IPR036388">
    <property type="entry name" value="WH-like_DNA-bd_sf"/>
</dbReference>
<name>A0ABS7FU45_9ACTN</name>
<dbReference type="InterPro" id="IPR000792">
    <property type="entry name" value="Tscrpt_reg_LuxR_C"/>
</dbReference>
<dbReference type="InterPro" id="IPR016032">
    <property type="entry name" value="Sig_transdc_resp-reg_C-effctor"/>
</dbReference>
<organism evidence="2 3">
    <name type="scientific">Actinomadura parmotrematis</name>
    <dbReference type="NCBI Taxonomy" id="2864039"/>
    <lineage>
        <taxon>Bacteria</taxon>
        <taxon>Bacillati</taxon>
        <taxon>Actinomycetota</taxon>
        <taxon>Actinomycetes</taxon>
        <taxon>Streptosporangiales</taxon>
        <taxon>Thermomonosporaceae</taxon>
        <taxon>Actinomadura</taxon>
    </lineage>
</organism>
<sequence>MDVPGNLPPATGRFVGRQAELAAAGRLPARARLLTLTGPGGVGKTRLALRLAARAAAPDGAWLVELAGLHDPELLAPHVAAALGVASRAGADVPAALVAHLAEREPLLVLDGAEHLLDACAALLARLLPGAPELRVLVTSREPLRANGEHVLPVPPLPGPDALDLFVERATAARPDLVIDGPGRRRAAEVVARLDGIPLAIELAAVRLRTMPLDALADGLADRFALLGAAGARPGRHRTLRDTVAWSHRLCAPAERELWARLSVFAGTFDLTAAEQVCGDGLEVLDALAGLVDKSVVQAEPGPGGVRYRMLDTLRDFGAEHLAGDLRPRHLAWFRDLAARAGGAGMSTGRDGWPAPLAEAHGDLRAALEHALAADPGAAMDLAGSLWAYWTAQGLLREGLHWTGRVLALPCPPSAARARVLGVHCLLALLQQDEGTARAAERELWAAAAALPGDGGVRAHAHQAAAHVRFYADDLDTVPGHLEAAIALHRAAGHDEALPLLCLVQLSAVRTLTGDPDAGRELAEECRRRCAEHGDRWLLSYALWTRGLACWIREDVEGVVADVRACLRVKRDLRDLLGIAMSVDVLGGCALVLGDAARAAVLMGATEPLWRYLGAPIIGPRYLALRGGALTGAREALGAAAFGAALAEGAALGLEEACRVALGEPAGTPPPLTRREREVALLVAGGLTNRDVAERLSIARRTVDAHLARIFAKLGVHDRAQVAARLAGAAGGEVGEVGG</sequence>
<dbReference type="Pfam" id="PF25872">
    <property type="entry name" value="HTH_77"/>
    <property type="match status" value="1"/>
</dbReference>
<dbReference type="PRINTS" id="PR00364">
    <property type="entry name" value="DISEASERSIST"/>
</dbReference>
<feature type="domain" description="HTH luxR-type" evidence="1">
    <location>
        <begin position="665"/>
        <end position="730"/>
    </location>
</feature>
<dbReference type="PROSITE" id="PS00622">
    <property type="entry name" value="HTH_LUXR_1"/>
    <property type="match status" value="1"/>
</dbReference>
<comment type="caution">
    <text evidence="2">The sequence shown here is derived from an EMBL/GenBank/DDBJ whole genome shotgun (WGS) entry which is preliminary data.</text>
</comment>
<dbReference type="Gene3D" id="1.10.10.10">
    <property type="entry name" value="Winged helix-like DNA-binding domain superfamily/Winged helix DNA-binding domain"/>
    <property type="match status" value="1"/>
</dbReference>
<dbReference type="EMBL" id="JAIBOA010000008">
    <property type="protein sequence ID" value="MBW8483715.1"/>
    <property type="molecule type" value="Genomic_DNA"/>
</dbReference>
<dbReference type="Pfam" id="PF00196">
    <property type="entry name" value="GerE"/>
    <property type="match status" value="1"/>
</dbReference>
<dbReference type="PRINTS" id="PR00038">
    <property type="entry name" value="HTHLUXR"/>
</dbReference>
<evidence type="ECO:0000313" key="3">
    <source>
        <dbReference type="Proteomes" id="UP000774570"/>
    </source>
</evidence>
<dbReference type="PROSITE" id="PS50043">
    <property type="entry name" value="HTH_LUXR_2"/>
    <property type="match status" value="1"/>
</dbReference>
<evidence type="ECO:0000313" key="2">
    <source>
        <dbReference type="EMBL" id="MBW8483715.1"/>
    </source>
</evidence>
<dbReference type="Proteomes" id="UP000774570">
    <property type="component" value="Unassembled WGS sequence"/>
</dbReference>
<evidence type="ECO:0000259" key="1">
    <source>
        <dbReference type="PROSITE" id="PS50043"/>
    </source>
</evidence>
<proteinExistence type="predicted"/>
<dbReference type="CDD" id="cd06170">
    <property type="entry name" value="LuxR_C_like"/>
    <property type="match status" value="1"/>
</dbReference>
<dbReference type="Gene3D" id="3.40.50.300">
    <property type="entry name" value="P-loop containing nucleotide triphosphate hydrolases"/>
    <property type="match status" value="1"/>
</dbReference>
<accession>A0ABS7FU45</accession>
<dbReference type="InterPro" id="IPR058852">
    <property type="entry name" value="HTH_77"/>
</dbReference>
<dbReference type="InterPro" id="IPR027417">
    <property type="entry name" value="P-loop_NTPase"/>
</dbReference>
<dbReference type="Pfam" id="PF13401">
    <property type="entry name" value="AAA_22"/>
    <property type="match status" value="1"/>
</dbReference>
<keyword evidence="3" id="KW-1185">Reference proteome</keyword>